<dbReference type="STRING" id="1226327.SAMN05421732_10565"/>
<name>A0A1G6KMA0_9GAMM</name>
<accession>A0A1G6KMA0</accession>
<dbReference type="RefSeq" id="WP_092819760.1">
    <property type="nucleotide sequence ID" value="NZ_BAABKJ010000015.1"/>
</dbReference>
<proteinExistence type="predicted"/>
<dbReference type="EMBL" id="FMYO01000005">
    <property type="protein sequence ID" value="SDC32094.1"/>
    <property type="molecule type" value="Genomic_DNA"/>
</dbReference>
<evidence type="ECO:0000313" key="2">
    <source>
        <dbReference type="Proteomes" id="UP000243468"/>
    </source>
</evidence>
<gene>
    <name evidence="1" type="ORF">SAMN05421732_10565</name>
</gene>
<organism evidence="1 2">
    <name type="scientific">Acinetobacter kookii</name>
    <dbReference type="NCBI Taxonomy" id="1226327"/>
    <lineage>
        <taxon>Bacteria</taxon>
        <taxon>Pseudomonadati</taxon>
        <taxon>Pseudomonadota</taxon>
        <taxon>Gammaproteobacteria</taxon>
        <taxon>Moraxellales</taxon>
        <taxon>Moraxellaceae</taxon>
        <taxon>Acinetobacter</taxon>
    </lineage>
</organism>
<protein>
    <submittedName>
        <fullName evidence="1">Uncharacterized protein</fullName>
    </submittedName>
</protein>
<evidence type="ECO:0000313" key="1">
    <source>
        <dbReference type="EMBL" id="SDC32094.1"/>
    </source>
</evidence>
<sequence>MTNYESCSCKKIFSQKENKSSFRLHNSNYYICEVKIDGGLINVGNKCDWLYKVYENDCKSRLNNPMVNCPTNITCTNQQLILKETIFIELKGEDLEKAVLQIEATHDYLKNNHPDYLCKTKKAYAVTTRCPSKSSELDIIKRKLKKSSGITLDRLKPNSDIHL</sequence>
<dbReference type="AlphaFoldDB" id="A0A1G6KMA0"/>
<dbReference type="Proteomes" id="UP000243468">
    <property type="component" value="Unassembled WGS sequence"/>
</dbReference>
<dbReference type="OrthoDB" id="7062894at2"/>
<keyword evidence="2" id="KW-1185">Reference proteome</keyword>
<reference evidence="2" key="1">
    <citation type="submission" date="2016-09" db="EMBL/GenBank/DDBJ databases">
        <authorList>
            <person name="Varghese N."/>
            <person name="Submissions S."/>
        </authorList>
    </citation>
    <scope>NUCLEOTIDE SEQUENCE [LARGE SCALE GENOMIC DNA]</scope>
    <source>
        <strain evidence="2">ANC 4667</strain>
    </source>
</reference>